<feature type="chain" id="PRO_5046886639" description="Lipoprotein" evidence="1">
    <location>
        <begin position="21"/>
        <end position="141"/>
    </location>
</feature>
<name>A0ABN6KBA1_9LEPT</name>
<evidence type="ECO:0000313" key="2">
    <source>
        <dbReference type="EMBL" id="BDA78214.1"/>
    </source>
</evidence>
<dbReference type="EMBL" id="AP025028">
    <property type="protein sequence ID" value="BDA78214.1"/>
    <property type="molecule type" value="Genomic_DNA"/>
</dbReference>
<dbReference type="RefSeq" id="WP_109018457.1">
    <property type="nucleotide sequence ID" value="NZ_AP025028.1"/>
</dbReference>
<gene>
    <name evidence="2" type="ORF">LPTSP3_g11440</name>
</gene>
<feature type="signal peptide" evidence="1">
    <location>
        <begin position="1"/>
        <end position="20"/>
    </location>
</feature>
<dbReference type="PROSITE" id="PS51257">
    <property type="entry name" value="PROKAR_LIPOPROTEIN"/>
    <property type="match status" value="1"/>
</dbReference>
<organism evidence="2 3">
    <name type="scientific">Leptospira kobayashii</name>
    <dbReference type="NCBI Taxonomy" id="1917830"/>
    <lineage>
        <taxon>Bacteria</taxon>
        <taxon>Pseudomonadati</taxon>
        <taxon>Spirochaetota</taxon>
        <taxon>Spirochaetia</taxon>
        <taxon>Leptospirales</taxon>
        <taxon>Leptospiraceae</taxon>
        <taxon>Leptospira</taxon>
    </lineage>
</organism>
<evidence type="ECO:0008006" key="4">
    <source>
        <dbReference type="Google" id="ProtNLM"/>
    </source>
</evidence>
<protein>
    <recommendedName>
        <fullName evidence="4">Lipoprotein</fullName>
    </recommendedName>
</protein>
<proteinExistence type="predicted"/>
<keyword evidence="1" id="KW-0732">Signal</keyword>
<sequence length="141" mass="15973">MKKYILVALILGFVSCSSFPDVKEKTENEKKTGIYVAATHSPLQWILYFSNGLNVWFNDADPKIVPYKTEAQFFELKEGAINYKVEMTYLSGGRVVGCLNLKPGQKAYFKYSTPFLITSSGNLNIFDVKTETELPMTPYCK</sequence>
<keyword evidence="3" id="KW-1185">Reference proteome</keyword>
<dbReference type="Proteomes" id="UP000245263">
    <property type="component" value="Chromosome 1"/>
</dbReference>
<evidence type="ECO:0000256" key="1">
    <source>
        <dbReference type="SAM" id="SignalP"/>
    </source>
</evidence>
<reference evidence="2 3" key="1">
    <citation type="submission" date="2021-08" db="EMBL/GenBank/DDBJ databases">
        <title>Complete genome sequence of Leptospira kobayashii strain E30.</title>
        <authorList>
            <person name="Nakao R."/>
            <person name="Nakamura S."/>
            <person name="Masuzawa T."/>
            <person name="Koizumi N."/>
        </authorList>
    </citation>
    <scope>NUCLEOTIDE SEQUENCE [LARGE SCALE GENOMIC DNA]</scope>
    <source>
        <strain evidence="2 3">E30</strain>
    </source>
</reference>
<accession>A0ABN6KBA1</accession>
<evidence type="ECO:0000313" key="3">
    <source>
        <dbReference type="Proteomes" id="UP000245263"/>
    </source>
</evidence>